<dbReference type="Proteomes" id="UP001209540">
    <property type="component" value="Unassembled WGS sequence"/>
</dbReference>
<dbReference type="InterPro" id="IPR010721">
    <property type="entry name" value="UstE-like"/>
</dbReference>
<evidence type="ECO:0000313" key="2">
    <source>
        <dbReference type="EMBL" id="KAI9256572.1"/>
    </source>
</evidence>
<dbReference type="AlphaFoldDB" id="A0AAD5K672"/>
<name>A0AAD5K672_9FUNG</name>
<feature type="transmembrane region" description="Helical" evidence="1">
    <location>
        <begin position="192"/>
        <end position="210"/>
    </location>
</feature>
<gene>
    <name evidence="2" type="ORF">BDA99DRAFT_539635</name>
</gene>
<dbReference type="Pfam" id="PF06966">
    <property type="entry name" value="DUF1295"/>
    <property type="match status" value="1"/>
</dbReference>
<evidence type="ECO:0000313" key="3">
    <source>
        <dbReference type="Proteomes" id="UP001209540"/>
    </source>
</evidence>
<feature type="transmembrane region" description="Helical" evidence="1">
    <location>
        <begin position="150"/>
        <end position="180"/>
    </location>
</feature>
<feature type="transmembrane region" description="Helical" evidence="1">
    <location>
        <begin position="293"/>
        <end position="315"/>
    </location>
</feature>
<proteinExistence type="predicted"/>
<feature type="transmembrane region" description="Helical" evidence="1">
    <location>
        <begin position="52"/>
        <end position="70"/>
    </location>
</feature>
<keyword evidence="1" id="KW-0472">Membrane</keyword>
<protein>
    <recommendedName>
        <fullName evidence="4">DUF1295-domain-containing protein</fullName>
    </recommendedName>
</protein>
<dbReference type="GO" id="GO:0016020">
    <property type="term" value="C:membrane"/>
    <property type="evidence" value="ECO:0007669"/>
    <property type="project" value="TreeGrafter"/>
</dbReference>
<keyword evidence="3" id="KW-1185">Reference proteome</keyword>
<keyword evidence="1" id="KW-1133">Transmembrane helix</keyword>
<comment type="caution">
    <text evidence="2">The sequence shown here is derived from an EMBL/GenBank/DDBJ whole genome shotgun (WGS) entry which is preliminary data.</text>
</comment>
<evidence type="ECO:0000256" key="1">
    <source>
        <dbReference type="SAM" id="Phobius"/>
    </source>
</evidence>
<dbReference type="PANTHER" id="PTHR32251">
    <property type="entry name" value="3-OXO-5-ALPHA-STEROID 4-DEHYDROGENASE"/>
    <property type="match status" value="1"/>
</dbReference>
<reference evidence="2" key="1">
    <citation type="journal article" date="2022" name="IScience">
        <title>Evolution of zygomycete secretomes and the origins of terrestrial fungal ecologies.</title>
        <authorList>
            <person name="Chang Y."/>
            <person name="Wang Y."/>
            <person name="Mondo S."/>
            <person name="Ahrendt S."/>
            <person name="Andreopoulos W."/>
            <person name="Barry K."/>
            <person name="Beard J."/>
            <person name="Benny G.L."/>
            <person name="Blankenship S."/>
            <person name="Bonito G."/>
            <person name="Cuomo C."/>
            <person name="Desiro A."/>
            <person name="Gervers K.A."/>
            <person name="Hundley H."/>
            <person name="Kuo A."/>
            <person name="LaButti K."/>
            <person name="Lang B.F."/>
            <person name="Lipzen A."/>
            <person name="O'Donnell K."/>
            <person name="Pangilinan J."/>
            <person name="Reynolds N."/>
            <person name="Sandor L."/>
            <person name="Smith M.E."/>
            <person name="Tsang A."/>
            <person name="Grigoriev I.V."/>
            <person name="Stajich J.E."/>
            <person name="Spatafora J.W."/>
        </authorList>
    </citation>
    <scope>NUCLEOTIDE SEQUENCE</scope>
    <source>
        <strain evidence="2">RSA 2281</strain>
    </source>
</reference>
<dbReference type="EMBL" id="JAIXMP010000021">
    <property type="protein sequence ID" value="KAI9256572.1"/>
    <property type="molecule type" value="Genomic_DNA"/>
</dbReference>
<reference evidence="2" key="2">
    <citation type="submission" date="2023-02" db="EMBL/GenBank/DDBJ databases">
        <authorList>
            <consortium name="DOE Joint Genome Institute"/>
            <person name="Mondo S.J."/>
            <person name="Chang Y."/>
            <person name="Wang Y."/>
            <person name="Ahrendt S."/>
            <person name="Andreopoulos W."/>
            <person name="Barry K."/>
            <person name="Beard J."/>
            <person name="Benny G.L."/>
            <person name="Blankenship S."/>
            <person name="Bonito G."/>
            <person name="Cuomo C."/>
            <person name="Desiro A."/>
            <person name="Gervers K.A."/>
            <person name="Hundley H."/>
            <person name="Kuo A."/>
            <person name="LaButti K."/>
            <person name="Lang B.F."/>
            <person name="Lipzen A."/>
            <person name="O'Donnell K."/>
            <person name="Pangilinan J."/>
            <person name="Reynolds N."/>
            <person name="Sandor L."/>
            <person name="Smith M.W."/>
            <person name="Tsang A."/>
            <person name="Grigoriev I.V."/>
            <person name="Stajich J.E."/>
            <person name="Spatafora J.W."/>
        </authorList>
    </citation>
    <scope>NUCLEOTIDE SEQUENCE</scope>
    <source>
        <strain evidence="2">RSA 2281</strain>
    </source>
</reference>
<organism evidence="2 3">
    <name type="scientific">Phascolomyces articulosus</name>
    <dbReference type="NCBI Taxonomy" id="60185"/>
    <lineage>
        <taxon>Eukaryota</taxon>
        <taxon>Fungi</taxon>
        <taxon>Fungi incertae sedis</taxon>
        <taxon>Mucoromycota</taxon>
        <taxon>Mucoromycotina</taxon>
        <taxon>Mucoromycetes</taxon>
        <taxon>Mucorales</taxon>
        <taxon>Lichtheimiaceae</taxon>
        <taxon>Phascolomyces</taxon>
    </lineage>
</organism>
<accession>A0AAD5K672</accession>
<evidence type="ECO:0008006" key="4">
    <source>
        <dbReference type="Google" id="ProtNLM"/>
    </source>
</evidence>
<keyword evidence="1" id="KW-0812">Transmembrane</keyword>
<dbReference type="PANTHER" id="PTHR32251:SF23">
    <property type="entry name" value="3-OXO-5-ALPHA-STEROID 4-DEHYDROGENASE (DUF1295)"/>
    <property type="match status" value="1"/>
</dbReference>
<feature type="transmembrane region" description="Helical" evidence="1">
    <location>
        <begin position="110"/>
        <end position="129"/>
    </location>
</feature>
<dbReference type="Gene3D" id="1.20.120.1630">
    <property type="match status" value="1"/>
</dbReference>
<sequence>MSAPLTWESAKAGFQLNVDYIFKNLKNYTFEQLKVDLQNPKFILQYYKSTDALIFASIIMVALVVIHCVMGELTRDYSQVDRAWSILPPMYAWHFAFHDYLNRSSFNPRLILAAILLSIWGTRLTYNFARKGGYKFDGRDYRFVYIQEKIGNLCMALLNFVFIGPMQDTLLLLMCTPLYLATLSQDTSLNRIDILASVLFLTLLLVEVIADDQQFMFQTRKYTLLEFVNNDKSRLPEEGDYKRGFLCSSGLWQYSRHPNFFAEISMWWTIYLFSVAVNVQQKGTVVNWMDPKIYLNWTVVGAFFLTLLFQGSTWLTEYISSEKYPDYKAYQQSVNRFIPWFPRQQKMKTA</sequence>